<protein>
    <recommendedName>
        <fullName evidence="5">Sugar-binding domain-containing protein</fullName>
    </recommendedName>
</protein>
<evidence type="ECO:0000256" key="4">
    <source>
        <dbReference type="ARBA" id="ARBA00023163"/>
    </source>
</evidence>
<dbReference type="PANTHER" id="PTHR34294:SF1">
    <property type="entry name" value="TRANSCRIPTIONAL REGULATOR LSRR"/>
    <property type="match status" value="1"/>
</dbReference>
<comment type="caution">
    <text evidence="6">The sequence shown here is derived from an EMBL/GenBank/DDBJ whole genome shotgun (WGS) entry which is preliminary data.</text>
</comment>
<evidence type="ECO:0000256" key="3">
    <source>
        <dbReference type="ARBA" id="ARBA00023125"/>
    </source>
</evidence>
<keyword evidence="3" id="KW-0238">DNA-binding</keyword>
<dbReference type="GO" id="GO:0003677">
    <property type="term" value="F:DNA binding"/>
    <property type="evidence" value="ECO:0007669"/>
    <property type="project" value="UniProtKB-KW"/>
</dbReference>
<evidence type="ECO:0000259" key="5">
    <source>
        <dbReference type="Pfam" id="PF04198"/>
    </source>
</evidence>
<dbReference type="PANTHER" id="PTHR34294">
    <property type="entry name" value="TRANSCRIPTIONAL REGULATOR-RELATED"/>
    <property type="match status" value="1"/>
</dbReference>
<dbReference type="GO" id="GO:0030246">
    <property type="term" value="F:carbohydrate binding"/>
    <property type="evidence" value="ECO:0007669"/>
    <property type="project" value="InterPro"/>
</dbReference>
<name>A0A645F884_9ZZZZ</name>
<keyword evidence="2" id="KW-0805">Transcription regulation</keyword>
<dbReference type="InterPro" id="IPR051054">
    <property type="entry name" value="SorC_transcr_regulators"/>
</dbReference>
<evidence type="ECO:0000313" key="6">
    <source>
        <dbReference type="EMBL" id="MPN08693.1"/>
    </source>
</evidence>
<dbReference type="SUPFAM" id="SSF100950">
    <property type="entry name" value="NagB/RpiA/CoA transferase-like"/>
    <property type="match status" value="1"/>
</dbReference>
<comment type="similarity">
    <text evidence="1">Belongs to the SorC transcriptional regulatory family.</text>
</comment>
<dbReference type="EMBL" id="VSSQ01054780">
    <property type="protein sequence ID" value="MPN08693.1"/>
    <property type="molecule type" value="Genomic_DNA"/>
</dbReference>
<evidence type="ECO:0000256" key="2">
    <source>
        <dbReference type="ARBA" id="ARBA00023015"/>
    </source>
</evidence>
<dbReference type="Pfam" id="PF04198">
    <property type="entry name" value="Sugar-bind"/>
    <property type="match status" value="1"/>
</dbReference>
<gene>
    <name evidence="6" type="ORF">SDC9_155978</name>
</gene>
<evidence type="ECO:0000256" key="1">
    <source>
        <dbReference type="ARBA" id="ARBA00010466"/>
    </source>
</evidence>
<dbReference type="InterPro" id="IPR037171">
    <property type="entry name" value="NagB/RpiA_transferase-like"/>
</dbReference>
<organism evidence="6">
    <name type="scientific">bioreactor metagenome</name>
    <dbReference type="NCBI Taxonomy" id="1076179"/>
    <lineage>
        <taxon>unclassified sequences</taxon>
        <taxon>metagenomes</taxon>
        <taxon>ecological metagenomes</taxon>
    </lineage>
</organism>
<reference evidence="6" key="1">
    <citation type="submission" date="2019-08" db="EMBL/GenBank/DDBJ databases">
        <authorList>
            <person name="Kucharzyk K."/>
            <person name="Murdoch R.W."/>
            <person name="Higgins S."/>
            <person name="Loffler F."/>
        </authorList>
    </citation>
    <scope>NUCLEOTIDE SEQUENCE</scope>
</reference>
<feature type="domain" description="Sugar-binding" evidence="5">
    <location>
        <begin position="18"/>
        <end position="150"/>
    </location>
</feature>
<dbReference type="InterPro" id="IPR007324">
    <property type="entry name" value="Sugar-bd_dom_put"/>
</dbReference>
<proteinExistence type="inferred from homology"/>
<sequence>MLWNLAKNWGGSVDQGFVDKVLLAQEMDNVEILNDKEDVWKSLDALVCGMGSATSRYPRPKREMFSDTVYNEINQKDLVGDILHNFYDIDGNMFSVSETDILIPRTIISKIPWVVAVASGFPKVESIIGGLRTGLIDTLVTDVQTAHHVIDYLK</sequence>
<dbReference type="Gene3D" id="3.40.50.1360">
    <property type="match status" value="1"/>
</dbReference>
<dbReference type="AlphaFoldDB" id="A0A645F884"/>
<accession>A0A645F884</accession>
<keyword evidence="4" id="KW-0804">Transcription</keyword>